<evidence type="ECO:0000256" key="1">
    <source>
        <dbReference type="ARBA" id="ARBA00004651"/>
    </source>
</evidence>
<evidence type="ECO:0000256" key="8">
    <source>
        <dbReference type="RuleBase" id="RU361233"/>
    </source>
</evidence>
<dbReference type="Proteomes" id="UP000035740">
    <property type="component" value="Unassembled WGS sequence"/>
</dbReference>
<evidence type="ECO:0000256" key="5">
    <source>
        <dbReference type="ARBA" id="ARBA00022692"/>
    </source>
</evidence>
<evidence type="ECO:0000256" key="4">
    <source>
        <dbReference type="ARBA" id="ARBA00022475"/>
    </source>
</evidence>
<dbReference type="OrthoDB" id="1926504at2759"/>
<name>A0A0J8B588_BETVV</name>
<dbReference type="InterPro" id="IPR044173">
    <property type="entry name" value="CASPL"/>
</dbReference>
<feature type="domain" description="Casparian strip membrane protein" evidence="9">
    <location>
        <begin position="25"/>
        <end position="175"/>
    </location>
</feature>
<dbReference type="NCBIfam" id="TIGR01569">
    <property type="entry name" value="A_tha_TIGR01569"/>
    <property type="match status" value="1"/>
</dbReference>
<dbReference type="InterPro" id="IPR006702">
    <property type="entry name" value="CASP_dom"/>
</dbReference>
<evidence type="ECO:0000256" key="6">
    <source>
        <dbReference type="ARBA" id="ARBA00022989"/>
    </source>
</evidence>
<evidence type="ECO:0000256" key="2">
    <source>
        <dbReference type="ARBA" id="ARBA00007651"/>
    </source>
</evidence>
<evidence type="ECO:0000313" key="11">
    <source>
        <dbReference type="Proteomes" id="UP000035740"/>
    </source>
</evidence>
<comment type="similarity">
    <text evidence="2 8">Belongs to the Casparian strip membrane proteins (CASP) family.</text>
</comment>
<dbReference type="InterPro" id="IPR006459">
    <property type="entry name" value="CASP/CASPL"/>
</dbReference>
<dbReference type="EMBL" id="KQ090406">
    <property type="protein sequence ID" value="KMS96141.1"/>
    <property type="molecule type" value="Genomic_DNA"/>
</dbReference>
<protein>
    <recommendedName>
        <fullName evidence="8">CASP-like protein</fullName>
    </recommendedName>
</protein>
<dbReference type="GO" id="GO:0005886">
    <property type="term" value="C:plasma membrane"/>
    <property type="evidence" value="ECO:0007669"/>
    <property type="project" value="UniProtKB-SubCell"/>
</dbReference>
<feature type="transmembrane region" description="Helical" evidence="8">
    <location>
        <begin position="75"/>
        <end position="98"/>
    </location>
</feature>
<evidence type="ECO:0000256" key="3">
    <source>
        <dbReference type="ARBA" id="ARBA00011489"/>
    </source>
</evidence>
<feature type="transmembrane region" description="Helical" evidence="8">
    <location>
        <begin position="110"/>
        <end position="140"/>
    </location>
</feature>
<dbReference type="Gramene" id="KMS96141">
    <property type="protein sequence ID" value="KMS96141"/>
    <property type="gene ID" value="BVRB_001770"/>
</dbReference>
<dbReference type="AlphaFoldDB" id="A0A0J8B588"/>
<comment type="subcellular location">
    <subcellularLocation>
        <location evidence="1 8">Cell membrane</location>
        <topology evidence="1 8">Multi-pass membrane protein</topology>
    </subcellularLocation>
</comment>
<accession>A0A0J8B588</accession>
<sequence>MSSMETEKGAVPTPQAPPVAPTDNKYRVVDVILRVLLLAASIASVVLMVTSKQTEIIVSPLGSRPNAAKFQNSPAFIYLVAALSVAGLYSIITALVSLSYMMKPIVAPKLFWILLIHDVLLLGIVAAATGTAGGVGYIGLKGNTHVRWGKICNVYDKFCRHVGASIIVSLFAAVVLVLLVFVNANSLYRRIPKY</sequence>
<organism evidence="10 11">
    <name type="scientific">Beta vulgaris subsp. vulgaris</name>
    <name type="common">Beet</name>
    <dbReference type="NCBI Taxonomy" id="3555"/>
    <lineage>
        <taxon>Eukaryota</taxon>
        <taxon>Viridiplantae</taxon>
        <taxon>Streptophyta</taxon>
        <taxon>Embryophyta</taxon>
        <taxon>Tracheophyta</taxon>
        <taxon>Spermatophyta</taxon>
        <taxon>Magnoliopsida</taxon>
        <taxon>eudicotyledons</taxon>
        <taxon>Gunneridae</taxon>
        <taxon>Pentapetalae</taxon>
        <taxon>Caryophyllales</taxon>
        <taxon>Chenopodiaceae</taxon>
        <taxon>Betoideae</taxon>
        <taxon>Beta</taxon>
    </lineage>
</organism>
<evidence type="ECO:0000259" key="9">
    <source>
        <dbReference type="Pfam" id="PF04535"/>
    </source>
</evidence>
<proteinExistence type="inferred from homology"/>
<keyword evidence="5 8" id="KW-0812">Transmembrane</keyword>
<keyword evidence="4 8" id="KW-1003">Cell membrane</keyword>
<evidence type="ECO:0000256" key="7">
    <source>
        <dbReference type="ARBA" id="ARBA00023136"/>
    </source>
</evidence>
<feature type="transmembrane region" description="Helical" evidence="8">
    <location>
        <begin position="31"/>
        <end position="50"/>
    </location>
</feature>
<keyword evidence="11" id="KW-1185">Reference proteome</keyword>
<evidence type="ECO:0000313" key="10">
    <source>
        <dbReference type="EMBL" id="KMS96141.1"/>
    </source>
</evidence>
<dbReference type="OMA" id="YDKFCHH"/>
<keyword evidence="6 8" id="KW-1133">Transmembrane helix</keyword>
<keyword evidence="7 8" id="KW-0472">Membrane</keyword>
<dbReference type="PANTHER" id="PTHR36488:SF8">
    <property type="entry name" value="CASP-LIKE PROTEIN 1U1"/>
    <property type="match status" value="1"/>
</dbReference>
<dbReference type="PANTHER" id="PTHR36488">
    <property type="entry name" value="CASP-LIKE PROTEIN 1U1"/>
    <property type="match status" value="1"/>
</dbReference>
<comment type="subunit">
    <text evidence="3 8">Homodimer and heterodimers.</text>
</comment>
<feature type="transmembrane region" description="Helical" evidence="8">
    <location>
        <begin position="160"/>
        <end position="184"/>
    </location>
</feature>
<gene>
    <name evidence="10" type="ORF">BVRB_001770</name>
</gene>
<dbReference type="Pfam" id="PF04535">
    <property type="entry name" value="CASP_dom"/>
    <property type="match status" value="1"/>
</dbReference>
<reference evidence="10 11" key="1">
    <citation type="journal article" date="2014" name="Nature">
        <title>The genome of the recently domesticated crop plant sugar beet (Beta vulgaris).</title>
        <authorList>
            <person name="Dohm J.C."/>
            <person name="Minoche A.E."/>
            <person name="Holtgrawe D."/>
            <person name="Capella-Gutierrez S."/>
            <person name="Zakrzewski F."/>
            <person name="Tafer H."/>
            <person name="Rupp O."/>
            <person name="Sorensen T.R."/>
            <person name="Stracke R."/>
            <person name="Reinhardt R."/>
            <person name="Goesmann A."/>
            <person name="Kraft T."/>
            <person name="Schulz B."/>
            <person name="Stadler P.F."/>
            <person name="Schmidt T."/>
            <person name="Gabaldon T."/>
            <person name="Lehrach H."/>
            <person name="Weisshaar B."/>
            <person name="Himmelbauer H."/>
        </authorList>
    </citation>
    <scope>NUCLEOTIDE SEQUENCE [LARGE SCALE GENOMIC DNA]</scope>
    <source>
        <tissue evidence="10">Taproot</tissue>
    </source>
</reference>
<dbReference type="eggNOG" id="ENOG502S2UF">
    <property type="taxonomic scope" value="Eukaryota"/>
</dbReference>
<dbReference type="KEGG" id="bvg:104883549"/>